<keyword evidence="1" id="KW-0732">Signal</keyword>
<evidence type="ECO:0008006" key="4">
    <source>
        <dbReference type="Google" id="ProtNLM"/>
    </source>
</evidence>
<dbReference type="Proteomes" id="UP000198778">
    <property type="component" value="Unassembled WGS sequence"/>
</dbReference>
<evidence type="ECO:0000313" key="2">
    <source>
        <dbReference type="EMBL" id="SDO09861.1"/>
    </source>
</evidence>
<feature type="signal peptide" evidence="1">
    <location>
        <begin position="1"/>
        <end position="26"/>
    </location>
</feature>
<dbReference type="InterPro" id="IPR046720">
    <property type="entry name" value="DUF6612"/>
</dbReference>
<evidence type="ECO:0000313" key="3">
    <source>
        <dbReference type="Proteomes" id="UP000198778"/>
    </source>
</evidence>
<dbReference type="PROSITE" id="PS51257">
    <property type="entry name" value="PROKAR_LIPOPROTEIN"/>
    <property type="match status" value="1"/>
</dbReference>
<dbReference type="Pfam" id="PF20316">
    <property type="entry name" value="DUF6612"/>
    <property type="match status" value="1"/>
</dbReference>
<gene>
    <name evidence="2" type="ORF">SAMN04488053_10717</name>
</gene>
<dbReference type="Gene3D" id="2.50.20.20">
    <property type="match status" value="1"/>
</dbReference>
<dbReference type="EMBL" id="FNIL01000007">
    <property type="protein sequence ID" value="SDO09861.1"/>
    <property type="molecule type" value="Genomic_DNA"/>
</dbReference>
<name>A0A1H0GT72_9BACI</name>
<dbReference type="STRING" id="745820.SAMN04488053_10717"/>
<dbReference type="AlphaFoldDB" id="A0A1H0GT72"/>
<dbReference type="OrthoDB" id="1957331at2"/>
<keyword evidence="3" id="KW-1185">Reference proteome</keyword>
<accession>A0A1H0GT72</accession>
<reference evidence="3" key="1">
    <citation type="submission" date="2016-10" db="EMBL/GenBank/DDBJ databases">
        <authorList>
            <person name="Varghese N."/>
            <person name="Submissions S."/>
        </authorList>
    </citation>
    <scope>NUCLEOTIDE SEQUENCE [LARGE SCALE GENOMIC DNA]</scope>
    <source>
        <strain evidence="3">CGMCC 1.10369</strain>
    </source>
</reference>
<sequence>MKKKIGLSIFSLLLLSACTGGSSLSAEEILQKSSETMEELASYQITSSAEQQMTSAEEEDVYVTTETIMHLTQQPLTFKEEASIQMTGGVDSLSYTSYFHEEEGLFIEDPMLGGWVQLPEEHLEEILAMTNSQLHPEEQLQLFQEYVSDVELETTEEDYIIHLQGETLELQEIMEHLGGAAMENFDEMMEMLEEVEINSFDFTAHIDKESYYQKEASIILSLTFTENGETMDMEQTTEMSLNNFNEIEEITIPEDVLNNAEKLDEGMVGTE</sequence>
<feature type="chain" id="PRO_5011569569" description="LppX_LprAFG lipoprotein" evidence="1">
    <location>
        <begin position="27"/>
        <end position="271"/>
    </location>
</feature>
<protein>
    <recommendedName>
        <fullName evidence="4">LppX_LprAFG lipoprotein</fullName>
    </recommendedName>
</protein>
<organism evidence="2 3">
    <name type="scientific">Alkalicoccus daliensis</name>
    <dbReference type="NCBI Taxonomy" id="745820"/>
    <lineage>
        <taxon>Bacteria</taxon>
        <taxon>Bacillati</taxon>
        <taxon>Bacillota</taxon>
        <taxon>Bacilli</taxon>
        <taxon>Bacillales</taxon>
        <taxon>Bacillaceae</taxon>
        <taxon>Alkalicoccus</taxon>
    </lineage>
</organism>
<evidence type="ECO:0000256" key="1">
    <source>
        <dbReference type="SAM" id="SignalP"/>
    </source>
</evidence>
<dbReference type="RefSeq" id="WP_090843073.1">
    <property type="nucleotide sequence ID" value="NZ_FNIL01000007.1"/>
</dbReference>
<proteinExistence type="predicted"/>